<evidence type="ECO:0000313" key="10">
    <source>
        <dbReference type="EMBL" id="CAD8591485.1"/>
    </source>
</evidence>
<dbReference type="InterPro" id="IPR018490">
    <property type="entry name" value="cNMP-bd_dom_sf"/>
</dbReference>
<evidence type="ECO:0000256" key="3">
    <source>
        <dbReference type="ARBA" id="ARBA00022692"/>
    </source>
</evidence>
<feature type="transmembrane region" description="Helical" evidence="8">
    <location>
        <begin position="361"/>
        <end position="384"/>
    </location>
</feature>
<dbReference type="Gene3D" id="2.60.120.10">
    <property type="entry name" value="Jelly Rolls"/>
    <property type="match status" value="1"/>
</dbReference>
<dbReference type="EMBL" id="HBEV01011463">
    <property type="protein sequence ID" value="CAD8591485.1"/>
    <property type="molecule type" value="Transcribed_RNA"/>
</dbReference>
<dbReference type="CDD" id="cd00038">
    <property type="entry name" value="CAP_ED"/>
    <property type="match status" value="1"/>
</dbReference>
<keyword evidence="4 8" id="KW-1133">Transmembrane helix</keyword>
<dbReference type="PROSITE" id="PS50042">
    <property type="entry name" value="CNMP_BINDING_3"/>
    <property type="match status" value="1"/>
</dbReference>
<evidence type="ECO:0000256" key="7">
    <source>
        <dbReference type="SAM" id="MobiDB-lite"/>
    </source>
</evidence>
<dbReference type="AlphaFoldDB" id="A0A7S0KU51"/>
<dbReference type="SUPFAM" id="SSF51206">
    <property type="entry name" value="cAMP-binding domain-like"/>
    <property type="match status" value="1"/>
</dbReference>
<protein>
    <recommendedName>
        <fullName evidence="9">Cyclic nucleotide-binding domain-containing protein</fullName>
    </recommendedName>
</protein>
<dbReference type="InterPro" id="IPR050818">
    <property type="entry name" value="KCNH_animal-type"/>
</dbReference>
<dbReference type="GO" id="GO:0042391">
    <property type="term" value="P:regulation of membrane potential"/>
    <property type="evidence" value="ECO:0007669"/>
    <property type="project" value="TreeGrafter"/>
</dbReference>
<dbReference type="GO" id="GO:0005886">
    <property type="term" value="C:plasma membrane"/>
    <property type="evidence" value="ECO:0007669"/>
    <property type="project" value="TreeGrafter"/>
</dbReference>
<comment type="subcellular location">
    <subcellularLocation>
        <location evidence="1">Membrane</location>
        <topology evidence="1">Multi-pass membrane protein</topology>
    </subcellularLocation>
</comment>
<evidence type="ECO:0000256" key="5">
    <source>
        <dbReference type="ARBA" id="ARBA00023065"/>
    </source>
</evidence>
<feature type="compositionally biased region" description="Polar residues" evidence="7">
    <location>
        <begin position="16"/>
        <end position="32"/>
    </location>
</feature>
<name>A0A7S0KU51_MICPS</name>
<dbReference type="InterPro" id="IPR000595">
    <property type="entry name" value="cNMP-bd_dom"/>
</dbReference>
<evidence type="ECO:0000256" key="6">
    <source>
        <dbReference type="ARBA" id="ARBA00023136"/>
    </source>
</evidence>
<dbReference type="PANTHER" id="PTHR10217">
    <property type="entry name" value="VOLTAGE AND LIGAND GATED POTASSIUM CHANNEL"/>
    <property type="match status" value="1"/>
</dbReference>
<evidence type="ECO:0000259" key="9">
    <source>
        <dbReference type="PROSITE" id="PS50042"/>
    </source>
</evidence>
<sequence>MSTRKVAPSPHESHDSVGSATSMDDVDSTTSGEDLPEGYSVFSPRDRLTREDGTESSPIETFTLPSPRFTARAYDFGVLGSERPEGGMPQDISRGDEADVEPDDWSPGGTTSVRHGVPPFGAFDLRSPGTQISPSMPFVKQEFSGAYPSDPRSTSPLATSSSRRVIALHRQDSVCSMTSDEGSVRGGMRRGSFQNMIAMTEDGRRRLQLGRQSSMSLRTLKNIGTKAAAVAAAASPSYIAQVVTKKASPNLRYQGQSWKHWIHKYKAFDPRSNFVTTWNLLLLITLCAQCIKLPVDVSFYPVQPERAWTEMVAKSRSLFIFGRLFDMMYLFDIVMSFWTGFYHEPTQAYILTLPDVARRYFFSWFFVDSVAIVPWEMLFVHGLLMRSIKLVKMRKMMTSVRNNRLTNSFVSRNEVDLKIIQLVQEIFSALVIVHVVCCSWCFILQYEQRGHDDSASTPFEVTTAYDYGFADDGETAVNWVVSHQIRGGEFEYYVAALQLLLQGEMQLVSLAERILLIISVAVLYAVFILIIAEVASILSEIGYRNKKYRQTMREVNLMMREHNFPGDLRYRLRKYIRFRHVQQDGNSAGVSLNASPERRYILSLLSPQLRQEAMVHMNNAGIGQVKLFQDAELPNDALLALSVGAHIEVYAGHEFVYKAGDAAVSLNVVVKGVISNKGRLVRRRDTFGEEACLSAHSEYISSAYTITFCSICHLDGKSIKRMFKKYSLSEIKMRKQLARKFAREGLRAYVRYVNAARKGKLEEFKRDFFNQGFSESMFFRMYLTYSKSVGEFEVMERCALQIQRVWRAKVLRRKVEIAQYRARMDRAGLSVGQSPRQSSGPRMLGGFSRVKDFIKAAKAMNEPLTDEQRLECMELNQRQMMESLGRLQESLNELAHSHDMYRDAQGLQ</sequence>
<dbReference type="InterPro" id="IPR005821">
    <property type="entry name" value="Ion_trans_dom"/>
</dbReference>
<evidence type="ECO:0000256" key="1">
    <source>
        <dbReference type="ARBA" id="ARBA00004141"/>
    </source>
</evidence>
<accession>A0A7S0KU51</accession>
<proteinExistence type="predicted"/>
<feature type="transmembrane region" description="Helical" evidence="8">
    <location>
        <begin position="514"/>
        <end position="543"/>
    </location>
</feature>
<dbReference type="Gene3D" id="1.10.287.630">
    <property type="entry name" value="Helix hairpin bin"/>
    <property type="match status" value="1"/>
</dbReference>
<keyword evidence="6 8" id="KW-0472">Membrane</keyword>
<reference evidence="10" key="1">
    <citation type="submission" date="2021-01" db="EMBL/GenBank/DDBJ databases">
        <authorList>
            <person name="Corre E."/>
            <person name="Pelletier E."/>
            <person name="Niang G."/>
            <person name="Scheremetjew M."/>
            <person name="Finn R."/>
            <person name="Kale V."/>
            <person name="Holt S."/>
            <person name="Cochrane G."/>
            <person name="Meng A."/>
            <person name="Brown T."/>
            <person name="Cohen L."/>
        </authorList>
    </citation>
    <scope>NUCLEOTIDE SEQUENCE</scope>
    <source>
        <strain evidence="10">CCMP494</strain>
    </source>
</reference>
<feature type="domain" description="Cyclic nucleotide-binding" evidence="9">
    <location>
        <begin position="650"/>
        <end position="740"/>
    </location>
</feature>
<feature type="region of interest" description="Disordered" evidence="7">
    <location>
        <begin position="1"/>
        <end position="66"/>
    </location>
</feature>
<feature type="compositionally biased region" description="Polar residues" evidence="7">
    <location>
        <begin position="55"/>
        <end position="64"/>
    </location>
</feature>
<keyword evidence="3 8" id="KW-0812">Transmembrane</keyword>
<feature type="region of interest" description="Disordered" evidence="7">
    <location>
        <begin position="81"/>
        <end position="114"/>
    </location>
</feature>
<evidence type="ECO:0000256" key="2">
    <source>
        <dbReference type="ARBA" id="ARBA00022448"/>
    </source>
</evidence>
<dbReference type="GO" id="GO:0005249">
    <property type="term" value="F:voltage-gated potassium channel activity"/>
    <property type="evidence" value="ECO:0007669"/>
    <property type="project" value="TreeGrafter"/>
</dbReference>
<dbReference type="SUPFAM" id="SSF81324">
    <property type="entry name" value="Voltage-gated potassium channels"/>
    <property type="match status" value="1"/>
</dbReference>
<feature type="transmembrane region" description="Helical" evidence="8">
    <location>
        <begin position="318"/>
        <end position="341"/>
    </location>
</feature>
<keyword evidence="2" id="KW-0813">Transport</keyword>
<dbReference type="InterPro" id="IPR014710">
    <property type="entry name" value="RmlC-like_jellyroll"/>
</dbReference>
<organism evidence="10">
    <name type="scientific">Micromonas pusilla</name>
    <name type="common">Picoplanktonic green alga</name>
    <name type="synonym">Chromulina pusilla</name>
    <dbReference type="NCBI Taxonomy" id="38833"/>
    <lineage>
        <taxon>Eukaryota</taxon>
        <taxon>Viridiplantae</taxon>
        <taxon>Chlorophyta</taxon>
        <taxon>Mamiellophyceae</taxon>
        <taxon>Mamiellales</taxon>
        <taxon>Mamiellaceae</taxon>
        <taxon>Micromonas</taxon>
    </lineage>
</organism>
<dbReference type="Pfam" id="PF00520">
    <property type="entry name" value="Ion_trans"/>
    <property type="match status" value="1"/>
</dbReference>
<keyword evidence="5" id="KW-0406">Ion transport</keyword>
<evidence type="ECO:0000256" key="8">
    <source>
        <dbReference type="SAM" id="Phobius"/>
    </source>
</evidence>
<gene>
    <name evidence="10" type="ORF">MSP1404_LOCUS8889</name>
</gene>
<dbReference type="CDD" id="cd23767">
    <property type="entry name" value="IQCD"/>
    <property type="match status" value="1"/>
</dbReference>
<evidence type="ECO:0000256" key="4">
    <source>
        <dbReference type="ARBA" id="ARBA00022989"/>
    </source>
</evidence>
<dbReference type="PANTHER" id="PTHR10217:SF435">
    <property type="entry name" value="POTASSIUM VOLTAGE-GATED CHANNEL PROTEIN EAG"/>
    <property type="match status" value="1"/>
</dbReference>
<dbReference type="Gene3D" id="1.10.287.70">
    <property type="match status" value="1"/>
</dbReference>
<feature type="compositionally biased region" description="Basic and acidic residues" evidence="7">
    <location>
        <begin position="44"/>
        <end position="53"/>
    </location>
</feature>